<dbReference type="Gene3D" id="2.30.42.10">
    <property type="match status" value="1"/>
</dbReference>
<dbReference type="InterPro" id="IPR001478">
    <property type="entry name" value="PDZ"/>
</dbReference>
<dbReference type="CDD" id="cd06750">
    <property type="entry name" value="PDZ_shroom2_3_4-like"/>
    <property type="match status" value="1"/>
</dbReference>
<keyword evidence="3" id="KW-0217">Developmental protein</keyword>
<feature type="compositionally biased region" description="Basic and acidic residues" evidence="10">
    <location>
        <begin position="878"/>
        <end position="890"/>
    </location>
</feature>
<evidence type="ECO:0000259" key="12">
    <source>
        <dbReference type="PROSITE" id="PS51306"/>
    </source>
</evidence>
<feature type="compositionally biased region" description="Low complexity" evidence="10">
    <location>
        <begin position="800"/>
        <end position="809"/>
    </location>
</feature>
<dbReference type="PANTHER" id="PTHR15012:SF8">
    <property type="entry name" value="PROTEIN SHROOM2"/>
    <property type="match status" value="1"/>
</dbReference>
<feature type="compositionally biased region" description="Basic and acidic residues" evidence="10">
    <location>
        <begin position="926"/>
        <end position="941"/>
    </location>
</feature>
<sequence>MEGAEPRAQPERLAEAEARAADGWRLVEVQLSGGAPWGFTLKGGREHGEPLVITKIEEGSKAAAVGKLLAGDEIVGINDVGLSGFRQEAICLVKGSHKTLKLVVKRRNELSWRPHSWHATKFSDGHPESSTSPLSSSSTCPAWPGRHHASSSSQDLSGSAWEQTNLQRASGHFSSLGSVDSLDQPAQSSPSGRLSAAKSNSSIDHLGGPSKRDSAYGSFSTSSSTPDHTLPKADASSAENILYKVGLWEASAAAGGRQGLTAGDPQGVEERLGCFPPRVPCDSSRSPRPENSAEPKLAASGRSTFGPVWYVPEKKKAPSSPPPPPPPLRRDSFAATKSHEKTQGPPFAEAATSQHFPGLVAAQAHGDWRPEVAEHLQRPGPANDARRAGGSGWVPGAYLDYGWPPCDSGAPSRLQASLSSTDVRCPQASYRCQHPRHSSDESPFCREGPRATTWLREQPPAEGFRDDSPTQVVWPSAADQKGDGGAQSRYYCVTSRRCLQGGAPDAQPRSYPPGFEGAPGARQRGRAMPADRAAGATELPSGSLLDKASLKKVAGDFTWADQGGGEICPLQTPMLHSLTREGARRPEPSFDGAAERLAPEAPAGKPMRRSDRFATTLRNEIQLRRARLQKSRSTATLAGPGAEEEEEEEEEEEAEVRGWGTHQAGGAGTAPEATVTSSYKDHLKEAQARVLRATSFRRRDLEPSHVDPGTGPRVREVAPARPPSCATSGGGGALPALRIGGRRRFTAAQKLKSYSEPEKMNEVGLAGDDPPRRYPGPPDETVRTFADRWKFFEETSKPTGQRPGQRPGPCGFPKEKPERPQTAGPRNGGKAGRLDSPQRLGTFAEYQASWREQRKAPEARSAGRYHSADDILEVGLDQQERPPYIHERSRSSPSTDLYKQEASVDLRREAEEPREQRELFSAVLAEEGRPPQRQADARCVEDAPGAQKPSPVSEVPEGPREGRSRAGTLPRDYTFSEDPAPSAPHARGQDPPPVSAAPLAKKPAPQRPPPPKREPRPFRGPAGAPAAGAPAAPPLGGRPCPPASPAAPDVCLEHPRSAGASVAKPSAAQPAPAPARPSGEPGGAHVEERAAGAQREALLPARFRPLPTAAMETSRSPSPQFAPQKLTDKPPLLVQDENNTRIERVMENNTTVKMVPIKIVHSERQPARDSRQGLARAAAEPPALPSGLERDQIKTLSTSEQSYSRFCLYSRQGAAPPAPGAPGAPAPPARDGRASPPALGYAKARERTAEDLKSEELAREIAGKDKSLADILDPSVKIRTTMDLMEGIFPKDEHLLEEAQQRRKLLPKVPSPRSAEERKEEPSVPAAVSLATNSTYYSTSAPKAELLIKMKDLQEQQEPEEDSGSDLDHDLSVKKQELIESLGRKLRVLREARQSLLEDIQANSALGDEVEALAKDVCKPNEFDKFRMFIGDLDKVVNLLLSLSGRLARVENALNNLDDSASPSDRQSLLEKQRVLVQQHEDAKELKENLDRREGIVFDILASYLSQESLADYEHFVKMKSALIIEQRELDDKIHLGEEQLKCLLDSLQPERGK</sequence>
<feature type="compositionally biased region" description="Polar residues" evidence="10">
    <location>
        <begin position="160"/>
        <end position="178"/>
    </location>
</feature>
<dbReference type="InterPro" id="IPR027685">
    <property type="entry name" value="Shroom_fam"/>
</dbReference>
<feature type="compositionally biased region" description="Basic and acidic residues" evidence="10">
    <location>
        <begin position="328"/>
        <end position="342"/>
    </location>
</feature>
<proteinExistence type="inferred from homology"/>
<feature type="region of interest" description="Disordered" evidence="10">
    <location>
        <begin position="580"/>
        <end position="609"/>
    </location>
</feature>
<dbReference type="Pfam" id="PF00595">
    <property type="entry name" value="PDZ"/>
    <property type="match status" value="1"/>
</dbReference>
<protein>
    <recommendedName>
        <fullName evidence="16">Protein Shroom2</fullName>
    </recommendedName>
</protein>
<evidence type="ECO:0000313" key="14">
    <source>
        <dbReference type="Ensembl" id="ENSSSCP00060032080.1"/>
    </source>
</evidence>
<feature type="compositionally biased region" description="Low complexity" evidence="10">
    <location>
        <begin position="1060"/>
        <end position="1070"/>
    </location>
</feature>
<evidence type="ECO:0000259" key="13">
    <source>
        <dbReference type="PROSITE" id="PS51307"/>
    </source>
</evidence>
<keyword evidence="6" id="KW-0493">Microtubule</keyword>
<name>A0A8D1W192_PIG</name>
<keyword evidence="5" id="KW-0597">Phosphoprotein</keyword>
<dbReference type="Ensembl" id="ENSSSCT00060074366.1">
    <property type="protein sequence ID" value="ENSSSCP00060032080.1"/>
    <property type="gene ID" value="ENSSSCG00060054617.1"/>
</dbReference>
<feature type="compositionally biased region" description="Polar residues" evidence="10">
    <location>
        <begin position="1111"/>
        <end position="1121"/>
    </location>
</feature>
<feature type="compositionally biased region" description="Basic and acidic residues" evidence="10">
    <location>
        <begin position="1160"/>
        <end position="1171"/>
    </location>
</feature>
<evidence type="ECO:0000313" key="15">
    <source>
        <dbReference type="Proteomes" id="UP000694723"/>
    </source>
</evidence>
<dbReference type="InterPro" id="IPR036034">
    <property type="entry name" value="PDZ_sf"/>
</dbReference>
<feature type="compositionally biased region" description="Low complexity" evidence="10">
    <location>
        <begin position="150"/>
        <end position="159"/>
    </location>
</feature>
<evidence type="ECO:0000256" key="7">
    <source>
        <dbReference type="ARBA" id="ARBA00023203"/>
    </source>
</evidence>
<dbReference type="Proteomes" id="UP000694723">
    <property type="component" value="Unplaced"/>
</dbReference>
<evidence type="ECO:0000256" key="9">
    <source>
        <dbReference type="PROSITE-ProRule" id="PRU00637"/>
    </source>
</evidence>
<evidence type="ECO:0000256" key="2">
    <source>
        <dbReference type="ARBA" id="ARBA00006469"/>
    </source>
</evidence>
<feature type="compositionally biased region" description="Pro residues" evidence="10">
    <location>
        <begin position="1216"/>
        <end position="1228"/>
    </location>
</feature>
<reference evidence="14" key="1">
    <citation type="submission" date="2025-08" db="UniProtKB">
        <authorList>
            <consortium name="Ensembl"/>
        </authorList>
    </citation>
    <scope>IDENTIFICATION</scope>
</reference>
<keyword evidence="7 9" id="KW-0009">Actin-binding</keyword>
<feature type="region of interest" description="Disordered" evidence="10">
    <location>
        <begin position="258"/>
        <end position="350"/>
    </location>
</feature>
<evidence type="ECO:0000256" key="1">
    <source>
        <dbReference type="ARBA" id="ARBA00004245"/>
    </source>
</evidence>
<feature type="compositionally biased region" description="Polar residues" evidence="10">
    <location>
        <begin position="184"/>
        <end position="203"/>
    </location>
</feature>
<feature type="region of interest" description="Disordered" evidence="10">
    <location>
        <begin position="1156"/>
        <end position="1192"/>
    </location>
</feature>
<dbReference type="SUPFAM" id="SSF50156">
    <property type="entry name" value="PDZ domain-like"/>
    <property type="match status" value="1"/>
</dbReference>
<feature type="domain" description="ASD1" evidence="12">
    <location>
        <begin position="683"/>
        <end position="764"/>
    </location>
</feature>
<feature type="compositionally biased region" description="Basic and acidic residues" evidence="10">
    <location>
        <begin position="780"/>
        <end position="796"/>
    </location>
</feature>
<evidence type="ECO:0000256" key="10">
    <source>
        <dbReference type="SAM" id="MobiDB-lite"/>
    </source>
</evidence>
<dbReference type="GO" id="GO:0005874">
    <property type="term" value="C:microtubule"/>
    <property type="evidence" value="ECO:0007669"/>
    <property type="project" value="UniProtKB-KW"/>
</dbReference>
<evidence type="ECO:0000256" key="3">
    <source>
        <dbReference type="ARBA" id="ARBA00022473"/>
    </source>
</evidence>
<feature type="region of interest" description="Disordered" evidence="10">
    <location>
        <begin position="502"/>
        <end position="540"/>
    </location>
</feature>
<dbReference type="Pfam" id="PF08688">
    <property type="entry name" value="ASD1"/>
    <property type="match status" value="1"/>
</dbReference>
<evidence type="ECO:0000259" key="11">
    <source>
        <dbReference type="PROSITE" id="PS50106"/>
    </source>
</evidence>
<feature type="region of interest" description="Disordered" evidence="10">
    <location>
        <begin position="624"/>
        <end position="679"/>
    </location>
</feature>
<evidence type="ECO:0000256" key="5">
    <source>
        <dbReference type="ARBA" id="ARBA00022553"/>
    </source>
</evidence>
<dbReference type="FunFam" id="2.30.42.10:FF:000100">
    <property type="entry name" value="Shroom family member 2"/>
    <property type="match status" value="1"/>
</dbReference>
<dbReference type="SMART" id="SM00228">
    <property type="entry name" value="PDZ"/>
    <property type="match status" value="1"/>
</dbReference>
<dbReference type="InterPro" id="IPR014800">
    <property type="entry name" value="ASD1_dom"/>
</dbReference>
<keyword evidence="8" id="KW-0206">Cytoskeleton</keyword>
<feature type="domain" description="PDZ" evidence="11">
    <location>
        <begin position="26"/>
        <end position="108"/>
    </location>
</feature>
<dbReference type="PROSITE" id="PS50106">
    <property type="entry name" value="PDZ"/>
    <property type="match status" value="1"/>
</dbReference>
<dbReference type="InterPro" id="IPR014799">
    <property type="entry name" value="ASD2_dom"/>
</dbReference>
<organism evidence="14 15">
    <name type="scientific">Sus scrofa</name>
    <name type="common">Pig</name>
    <dbReference type="NCBI Taxonomy" id="9823"/>
    <lineage>
        <taxon>Eukaryota</taxon>
        <taxon>Metazoa</taxon>
        <taxon>Chordata</taxon>
        <taxon>Craniata</taxon>
        <taxon>Vertebrata</taxon>
        <taxon>Euteleostomi</taxon>
        <taxon>Mammalia</taxon>
        <taxon>Eutheria</taxon>
        <taxon>Laurasiatheria</taxon>
        <taxon>Artiodactyla</taxon>
        <taxon>Suina</taxon>
        <taxon>Suidae</taxon>
        <taxon>Sus</taxon>
    </lineage>
</organism>
<dbReference type="Gene3D" id="6.10.250.3120">
    <property type="match status" value="1"/>
</dbReference>
<feature type="compositionally biased region" description="Basic and acidic residues" evidence="10">
    <location>
        <begin position="580"/>
        <end position="598"/>
    </location>
</feature>
<feature type="region of interest" description="Disordered" evidence="10">
    <location>
        <begin position="118"/>
        <end position="233"/>
    </location>
</feature>
<dbReference type="Pfam" id="PF08687">
    <property type="entry name" value="ASD2"/>
    <property type="match status" value="1"/>
</dbReference>
<comment type="similarity">
    <text evidence="2">Belongs to the shroom family.</text>
</comment>
<feature type="compositionally biased region" description="Basic and acidic residues" evidence="10">
    <location>
        <begin position="898"/>
        <end position="918"/>
    </location>
</feature>
<feature type="compositionally biased region" description="Low complexity" evidence="10">
    <location>
        <begin position="1019"/>
        <end position="1038"/>
    </location>
</feature>
<dbReference type="PROSITE" id="PS51306">
    <property type="entry name" value="ASD1"/>
    <property type="match status" value="1"/>
</dbReference>
<evidence type="ECO:0000256" key="4">
    <source>
        <dbReference type="ARBA" id="ARBA00022490"/>
    </source>
</evidence>
<feature type="region of interest" description="Disordered" evidence="10">
    <location>
        <begin position="1214"/>
        <end position="1237"/>
    </location>
</feature>
<evidence type="ECO:0000256" key="8">
    <source>
        <dbReference type="ARBA" id="ARBA00023212"/>
    </source>
</evidence>
<keyword evidence="4" id="KW-0963">Cytoplasm</keyword>
<feature type="region of interest" description="Disordered" evidence="10">
    <location>
        <begin position="694"/>
        <end position="1140"/>
    </location>
</feature>
<dbReference type="PANTHER" id="PTHR15012">
    <property type="entry name" value="APICAL PROTEIN/SHROOM-RELATED"/>
    <property type="match status" value="1"/>
</dbReference>
<feature type="compositionally biased region" description="Low complexity" evidence="10">
    <location>
        <begin position="129"/>
        <end position="139"/>
    </location>
</feature>
<evidence type="ECO:0000256" key="6">
    <source>
        <dbReference type="ARBA" id="ARBA00022701"/>
    </source>
</evidence>
<evidence type="ECO:0008006" key="16">
    <source>
        <dbReference type="Google" id="ProtNLM"/>
    </source>
</evidence>
<dbReference type="GO" id="GO:0051015">
    <property type="term" value="F:actin filament binding"/>
    <property type="evidence" value="ECO:0007669"/>
    <property type="project" value="InterPro"/>
</dbReference>
<accession>A0A8D1W192</accession>
<feature type="region of interest" description="Disordered" evidence="10">
    <location>
        <begin position="1303"/>
        <end position="1326"/>
    </location>
</feature>
<comment type="subcellular location">
    <subcellularLocation>
        <location evidence="1">Cytoplasm</location>
        <location evidence="1">Cytoskeleton</location>
    </subcellularLocation>
</comment>
<feature type="compositionally biased region" description="Acidic residues" evidence="10">
    <location>
        <begin position="642"/>
        <end position="654"/>
    </location>
</feature>
<dbReference type="PROSITE" id="PS51307">
    <property type="entry name" value="ASD2"/>
    <property type="match status" value="1"/>
</dbReference>
<feature type="domain" description="ASD2" evidence="13">
    <location>
        <begin position="1255"/>
        <end position="1549"/>
    </location>
</feature>